<comment type="caution">
    <text evidence="2">The sequence shown here is derived from an EMBL/GenBank/DDBJ whole genome shotgun (WGS) entry which is preliminary data.</text>
</comment>
<sequence>MLLIKSLVVLCSAAVVTARLFPYDAVATGALLLGKDTTDPNAPPRDVYSESRNHAMAVASVVVHAANLVSFDPSGQLSYGDTYSRFKEKATTFPAFIREFERSKELKFSGHHELRQKVADIYDEFVPGGEGLKVAVIVTDVVGNHLEDPRPKHWGFTTIVICQLESSVQLGLVELSVRGGSSLETVNHRESDHTAILTVSNYLVIPQVFQGNADSLAQKISKVTIANFMEFFTTGPSKDSLKAWLNIDQGQDTEQIPFTRRPHALYPRM</sequence>
<accession>A0A9P6M1G4</accession>
<dbReference type="AlphaFoldDB" id="A0A9P6M1G4"/>
<proteinExistence type="predicted"/>
<gene>
    <name evidence="2" type="ORF">BGZ70_007973</name>
</gene>
<feature type="chain" id="PRO_5040328638" evidence="1">
    <location>
        <begin position="19"/>
        <end position="269"/>
    </location>
</feature>
<feature type="signal peptide" evidence="1">
    <location>
        <begin position="1"/>
        <end position="18"/>
    </location>
</feature>
<keyword evidence="3" id="KW-1185">Reference proteome</keyword>
<dbReference type="OrthoDB" id="2441166at2759"/>
<reference evidence="2" key="1">
    <citation type="journal article" date="2020" name="Fungal Divers.">
        <title>Resolving the Mortierellaceae phylogeny through synthesis of multi-gene phylogenetics and phylogenomics.</title>
        <authorList>
            <person name="Vandepol N."/>
            <person name="Liber J."/>
            <person name="Desiro A."/>
            <person name="Na H."/>
            <person name="Kennedy M."/>
            <person name="Barry K."/>
            <person name="Grigoriev I.V."/>
            <person name="Miller A.N."/>
            <person name="O'Donnell K."/>
            <person name="Stajich J.E."/>
            <person name="Bonito G."/>
        </authorList>
    </citation>
    <scope>NUCLEOTIDE SEQUENCE</scope>
    <source>
        <strain evidence="2">CK1249</strain>
    </source>
</reference>
<name>A0A9P6M1G4_MORAP</name>
<protein>
    <submittedName>
        <fullName evidence="2">Uncharacterized protein</fullName>
    </submittedName>
</protein>
<dbReference type="Proteomes" id="UP000738359">
    <property type="component" value="Unassembled WGS sequence"/>
</dbReference>
<dbReference type="EMBL" id="JAAAHY010000539">
    <property type="protein sequence ID" value="KAF9962686.1"/>
    <property type="molecule type" value="Genomic_DNA"/>
</dbReference>
<evidence type="ECO:0000256" key="1">
    <source>
        <dbReference type="SAM" id="SignalP"/>
    </source>
</evidence>
<evidence type="ECO:0000313" key="3">
    <source>
        <dbReference type="Proteomes" id="UP000738359"/>
    </source>
</evidence>
<organism evidence="2 3">
    <name type="scientific">Mortierella alpina</name>
    <name type="common">Oleaginous fungus</name>
    <name type="synonym">Mortierella renispora</name>
    <dbReference type="NCBI Taxonomy" id="64518"/>
    <lineage>
        <taxon>Eukaryota</taxon>
        <taxon>Fungi</taxon>
        <taxon>Fungi incertae sedis</taxon>
        <taxon>Mucoromycota</taxon>
        <taxon>Mortierellomycotina</taxon>
        <taxon>Mortierellomycetes</taxon>
        <taxon>Mortierellales</taxon>
        <taxon>Mortierellaceae</taxon>
        <taxon>Mortierella</taxon>
    </lineage>
</organism>
<keyword evidence="1" id="KW-0732">Signal</keyword>
<evidence type="ECO:0000313" key="2">
    <source>
        <dbReference type="EMBL" id="KAF9962686.1"/>
    </source>
</evidence>